<evidence type="ECO:0000313" key="7">
    <source>
        <dbReference type="EMBL" id="KAF6025384.1"/>
    </source>
</evidence>
<evidence type="ECO:0000256" key="4">
    <source>
        <dbReference type="RuleBase" id="RU280818"/>
    </source>
</evidence>
<sequence length="587" mass="65343">MLANTASYMPLKITTNKFRHVFGQSTRKDSCFENIHITKNAHDSNFAAVNPKFMAVVLDGVGGGAFLVHSTNQLGRVDVNAPKICGHTGPVNDLKWNPFDDHVIASASDDMTIKVWEIPEIGLCTNMTRCVFELRGHARKVTYIEWHPSAENVLLSCAFDYRCIVWDVGLSQPLNVISCHSNTVFSISWNYNGSLFATSCKDRKLRVINPRSGAVLQEGFSHHGMKSCKVVFLKNNRIFSTGFSNTGSREIAMWNAADLSKPTYRDTVDQSCGVLLPYYDPDINLIYIAGKTGEFCEDVYPPTLDINPALSSTEWSSGIDKDPVTISVKELIEKRRIGSVSRVGVLRTFTKSLQRTQVVRPVQKLQVEPNVKNVPSSLYNIHKLCTDTGKVMIPSSSQQKSEHTHQFSQLKSNVFPSKEYAAQEHTNSANLRENLHNESAEEYMRPRHQSLHGQLSSIRLQPSSQSSKTQQLSASVGNVRAADGDHHAPFRRDHIMRSSKTGQSGIGQTIKDSKSTPTAVVAQVAPHASGNNNSSQNPSLSNEQLHIAYFKQCEELKALRQECKLKDKKIAALENELFLFRSNPPNL</sequence>
<dbReference type="InterPro" id="IPR001680">
    <property type="entry name" value="WD40_rpt"/>
</dbReference>
<keyword evidence="2 4" id="KW-0677">Repeat</keyword>
<evidence type="ECO:0000256" key="1">
    <source>
        <dbReference type="ARBA" id="ARBA00022574"/>
    </source>
</evidence>
<protein>
    <recommendedName>
        <fullName evidence="4">Coronin</fullName>
    </recommendedName>
</protein>
<name>A0A7J7JID4_BUGNE</name>
<dbReference type="AlphaFoldDB" id="A0A7J7JID4"/>
<keyword evidence="1 3" id="KW-0853">WD repeat</keyword>
<gene>
    <name evidence="7" type="ORF">EB796_016321</name>
</gene>
<feature type="repeat" description="WD" evidence="3">
    <location>
        <begin position="177"/>
        <end position="218"/>
    </location>
</feature>
<evidence type="ECO:0000259" key="6">
    <source>
        <dbReference type="SMART" id="SM01166"/>
    </source>
</evidence>
<dbReference type="Proteomes" id="UP000593567">
    <property type="component" value="Unassembled WGS sequence"/>
</dbReference>
<dbReference type="PROSITE" id="PS50082">
    <property type="entry name" value="WD_REPEATS_2"/>
    <property type="match status" value="3"/>
</dbReference>
<dbReference type="Gene3D" id="2.130.10.10">
    <property type="entry name" value="YVTN repeat-like/Quinoprotein amine dehydrogenase"/>
    <property type="match status" value="1"/>
</dbReference>
<dbReference type="InterPro" id="IPR019775">
    <property type="entry name" value="WD40_repeat_CS"/>
</dbReference>
<evidence type="ECO:0000256" key="2">
    <source>
        <dbReference type="ARBA" id="ARBA00022737"/>
    </source>
</evidence>
<evidence type="ECO:0000313" key="8">
    <source>
        <dbReference type="Proteomes" id="UP000593567"/>
    </source>
</evidence>
<dbReference type="PROSITE" id="PS00678">
    <property type="entry name" value="WD_REPEATS_1"/>
    <property type="match status" value="2"/>
</dbReference>
<dbReference type="SMART" id="SM01166">
    <property type="entry name" value="DUF1899"/>
    <property type="match status" value="1"/>
</dbReference>
<dbReference type="EMBL" id="VXIV02002464">
    <property type="protein sequence ID" value="KAF6025384.1"/>
    <property type="molecule type" value="Genomic_DNA"/>
</dbReference>
<proteinExistence type="inferred from homology"/>
<feature type="repeat" description="WD" evidence="3">
    <location>
        <begin position="134"/>
        <end position="176"/>
    </location>
</feature>
<evidence type="ECO:0000256" key="5">
    <source>
        <dbReference type="SAM" id="MobiDB-lite"/>
    </source>
</evidence>
<comment type="caution">
    <text evidence="7">The sequence shown here is derived from an EMBL/GenBank/DDBJ whole genome shotgun (WGS) entry which is preliminary data.</text>
</comment>
<dbReference type="SMART" id="SM01167">
    <property type="entry name" value="DUF1900"/>
    <property type="match status" value="1"/>
</dbReference>
<dbReference type="InterPro" id="IPR036322">
    <property type="entry name" value="WD40_repeat_dom_sf"/>
</dbReference>
<dbReference type="InterPro" id="IPR015943">
    <property type="entry name" value="WD40/YVTN_repeat-like_dom_sf"/>
</dbReference>
<feature type="compositionally biased region" description="Polar residues" evidence="5">
    <location>
        <begin position="498"/>
        <end position="507"/>
    </location>
</feature>
<feature type="region of interest" description="Disordered" evidence="5">
    <location>
        <begin position="442"/>
        <end position="518"/>
    </location>
</feature>
<dbReference type="PANTHER" id="PTHR10856">
    <property type="entry name" value="CORONIN"/>
    <property type="match status" value="1"/>
</dbReference>
<dbReference type="GO" id="GO:0051015">
    <property type="term" value="F:actin filament binding"/>
    <property type="evidence" value="ECO:0007669"/>
    <property type="project" value="TreeGrafter"/>
</dbReference>
<feature type="compositionally biased region" description="Low complexity" evidence="5">
    <location>
        <begin position="454"/>
        <end position="467"/>
    </location>
</feature>
<dbReference type="SMART" id="SM00320">
    <property type="entry name" value="WD40"/>
    <property type="match status" value="3"/>
</dbReference>
<keyword evidence="8" id="KW-1185">Reference proteome</keyword>
<dbReference type="InterPro" id="IPR015505">
    <property type="entry name" value="Coronin"/>
</dbReference>
<dbReference type="PANTHER" id="PTHR10856:SF44">
    <property type="entry name" value="CORONIN"/>
    <property type="match status" value="1"/>
</dbReference>
<dbReference type="Pfam" id="PF08953">
    <property type="entry name" value="DUF1899"/>
    <property type="match status" value="1"/>
</dbReference>
<dbReference type="Pfam" id="PF16300">
    <property type="entry name" value="WD40_4"/>
    <property type="match status" value="1"/>
</dbReference>
<dbReference type="PROSITE" id="PS50294">
    <property type="entry name" value="WD_REPEATS_REGION"/>
    <property type="match status" value="1"/>
</dbReference>
<comment type="similarity">
    <text evidence="4">Belongs to the WD repeat coronin family.</text>
</comment>
<accession>A0A7J7JID4</accession>
<feature type="compositionally biased region" description="Basic and acidic residues" evidence="5">
    <location>
        <begin position="482"/>
        <end position="496"/>
    </location>
</feature>
<dbReference type="Pfam" id="PF00400">
    <property type="entry name" value="WD40"/>
    <property type="match status" value="3"/>
</dbReference>
<evidence type="ECO:0000256" key="3">
    <source>
        <dbReference type="PROSITE-ProRule" id="PRU00221"/>
    </source>
</evidence>
<dbReference type="OrthoDB" id="1850764at2759"/>
<dbReference type="SUPFAM" id="SSF50978">
    <property type="entry name" value="WD40 repeat-like"/>
    <property type="match status" value="1"/>
</dbReference>
<dbReference type="InterPro" id="IPR015048">
    <property type="entry name" value="DUF1899"/>
</dbReference>
<feature type="domain" description="DUF1899" evidence="6">
    <location>
        <begin position="12"/>
        <end position="75"/>
    </location>
</feature>
<feature type="repeat" description="WD" evidence="3">
    <location>
        <begin position="84"/>
        <end position="118"/>
    </location>
</feature>
<organism evidence="7 8">
    <name type="scientific">Bugula neritina</name>
    <name type="common">Brown bryozoan</name>
    <name type="synonym">Sertularia neritina</name>
    <dbReference type="NCBI Taxonomy" id="10212"/>
    <lineage>
        <taxon>Eukaryota</taxon>
        <taxon>Metazoa</taxon>
        <taxon>Spiralia</taxon>
        <taxon>Lophotrochozoa</taxon>
        <taxon>Bryozoa</taxon>
        <taxon>Gymnolaemata</taxon>
        <taxon>Cheilostomatida</taxon>
        <taxon>Flustrina</taxon>
        <taxon>Buguloidea</taxon>
        <taxon>Bugulidae</taxon>
        <taxon>Bugula</taxon>
    </lineage>
</organism>
<reference evidence="7" key="1">
    <citation type="submission" date="2020-06" db="EMBL/GenBank/DDBJ databases">
        <title>Draft genome of Bugula neritina, a colonial animal packing powerful symbionts and potential medicines.</title>
        <authorList>
            <person name="Rayko M."/>
        </authorList>
    </citation>
    <scope>NUCLEOTIDE SEQUENCE [LARGE SCALE GENOMIC DNA]</scope>
    <source>
        <strain evidence="7">Kwan_BN1</strain>
    </source>
</reference>